<comment type="caution">
    <text evidence="7">The sequence shown here is derived from an EMBL/GenBank/DDBJ whole genome shotgun (WGS) entry which is preliminary data.</text>
</comment>
<accession>A0ABS3K8C1</accession>
<proteinExistence type="inferred from homology"/>
<dbReference type="InterPro" id="IPR037026">
    <property type="entry name" value="Vgr_OB-fold_dom_sf"/>
</dbReference>
<feature type="compositionally biased region" description="Basic and acidic residues" evidence="4">
    <location>
        <begin position="519"/>
        <end position="536"/>
    </location>
</feature>
<evidence type="ECO:0000256" key="4">
    <source>
        <dbReference type="SAM" id="MobiDB-lite"/>
    </source>
</evidence>
<dbReference type="Pfam" id="PF22178">
    <property type="entry name" value="Gp5_trimer_C"/>
    <property type="match status" value="1"/>
</dbReference>
<feature type="region of interest" description="Disordered" evidence="4">
    <location>
        <begin position="513"/>
        <end position="540"/>
    </location>
</feature>
<dbReference type="NCBIfam" id="TIGR03361">
    <property type="entry name" value="VI_Rhs_Vgr"/>
    <property type="match status" value="2"/>
</dbReference>
<evidence type="ECO:0000256" key="2">
    <source>
        <dbReference type="ARBA" id="ARBA00005558"/>
    </source>
</evidence>
<dbReference type="PANTHER" id="PTHR32305:SF15">
    <property type="entry name" value="PROTEIN RHSA-RELATED"/>
    <property type="match status" value="1"/>
</dbReference>
<name>A0ABS3K8C1_9PROT</name>
<dbReference type="SUPFAM" id="SSF69255">
    <property type="entry name" value="gp5 N-terminal domain-like"/>
    <property type="match status" value="1"/>
</dbReference>
<feature type="region of interest" description="Disordered" evidence="4">
    <location>
        <begin position="269"/>
        <end position="294"/>
    </location>
</feature>
<feature type="domain" description="Gp5/Type VI secretion system Vgr C-terminal trimerisation" evidence="6">
    <location>
        <begin position="526"/>
        <end position="568"/>
    </location>
</feature>
<evidence type="ECO:0000259" key="6">
    <source>
        <dbReference type="Pfam" id="PF22178"/>
    </source>
</evidence>
<comment type="subcellular location">
    <subcellularLocation>
        <location evidence="1">Secreted</location>
    </subcellularLocation>
</comment>
<dbReference type="EMBL" id="JACTNF010000003">
    <property type="protein sequence ID" value="MBO1073707.1"/>
    <property type="molecule type" value="Genomic_DNA"/>
</dbReference>
<keyword evidence="3" id="KW-0964">Secreted</keyword>
<dbReference type="NCBIfam" id="TIGR01646">
    <property type="entry name" value="vgr_GE"/>
    <property type="match status" value="2"/>
</dbReference>
<evidence type="ECO:0000256" key="1">
    <source>
        <dbReference type="ARBA" id="ARBA00004613"/>
    </source>
</evidence>
<dbReference type="InterPro" id="IPR006531">
    <property type="entry name" value="Gp5/Vgr_OB"/>
</dbReference>
<gene>
    <name evidence="7" type="primary">tssI</name>
    <name evidence="7" type="ORF">IAI60_03710</name>
</gene>
<reference evidence="7 8" key="1">
    <citation type="submission" date="2020-09" db="EMBL/GenBank/DDBJ databases">
        <title>Roseomonas.</title>
        <authorList>
            <person name="Zhu W."/>
        </authorList>
    </citation>
    <scope>NUCLEOTIDE SEQUENCE [LARGE SCALE GENOMIC DNA]</scope>
    <source>
        <strain evidence="7 8">1311</strain>
    </source>
</reference>
<dbReference type="Pfam" id="PF05954">
    <property type="entry name" value="Phage_GPD"/>
    <property type="match status" value="1"/>
</dbReference>
<dbReference type="PANTHER" id="PTHR32305">
    <property type="match status" value="1"/>
</dbReference>
<evidence type="ECO:0000256" key="3">
    <source>
        <dbReference type="ARBA" id="ARBA00022525"/>
    </source>
</evidence>
<dbReference type="RefSeq" id="WP_207445305.1">
    <property type="nucleotide sequence ID" value="NZ_CP061091.1"/>
</dbReference>
<dbReference type="SUPFAM" id="SSF69349">
    <property type="entry name" value="Phage fibre proteins"/>
    <property type="match status" value="1"/>
</dbReference>
<dbReference type="InterPro" id="IPR050708">
    <property type="entry name" value="T6SS_VgrG/RHS"/>
</dbReference>
<evidence type="ECO:0000313" key="8">
    <source>
        <dbReference type="Proteomes" id="UP001518990"/>
    </source>
</evidence>
<dbReference type="Gene3D" id="2.30.110.50">
    <property type="match status" value="1"/>
</dbReference>
<dbReference type="Gene3D" id="2.40.50.230">
    <property type="entry name" value="Gp5 N-terminal domain"/>
    <property type="match status" value="1"/>
</dbReference>
<dbReference type="Proteomes" id="UP001518990">
    <property type="component" value="Unassembled WGS sequence"/>
</dbReference>
<dbReference type="InterPro" id="IPR054030">
    <property type="entry name" value="Gp5_Vgr_C"/>
</dbReference>
<sequence length="688" mass="76086">MSFADAPQAPPIASLLRDNRFAAITSAAFALHDVRLRWLKGSERLGEPFRYEAKIASRDPIRNFARVPGQEITVGFKLQDDGTRFLHGIVTRLEYLGLDETRQPHYAVEIRPWLAGLAHRRNSRIFQNKTSLQIVTTIFREHRGGFKDRTNGRLPRREYCVQYDETDLDFVTRLMQQDGIYYYFEHAEGRHDLVLVDTVASHPAASPDTVETHLNLKDFRYLDDIIWHWREAVDLVPFKVVLDDYDEGKPAAQLMALAPVAPVATGGIPTLSSTSATPSRRGGGGRIGTTEAHTMPGSGMLLSEVYTYPGGYQERRDGDFYATIRAEEIACRAYRVQLEGSARQVTTGSVFKAANPFDIADKAMAPAPTERFLAIATEIEVIGDLGEGSGHDDSAPQLYRSTIEAMPAITQFRPPRSMPSPMAGGPQTAIVVGRPGESITTDVLGRIKVQFFWDREGRRDDNSSCWIRVAQSWAGSGFGGLVTPRVGQEVVVNFLHGDYDQPLVVGAVYNGNNPPPENLPDHATRSSFHTRTDDGGTRGYNQLRFEDRAGAEHVFLRAQRNHSVDVERLLSLQSGVSAIVSAREAVMLESASVPGTSYGSHIEVTPQGIALRVTAPGREQCILIGAEGITVQGHDIRLISFGKLLVSPIPIPHPPQLLPAVLAAIKRMSLLVQRRRTSEIQEQLRDQQ</sequence>
<evidence type="ECO:0000259" key="5">
    <source>
        <dbReference type="Pfam" id="PF04717"/>
    </source>
</evidence>
<comment type="similarity">
    <text evidence="2">Belongs to the VgrG protein family.</text>
</comment>
<dbReference type="InterPro" id="IPR006533">
    <property type="entry name" value="T6SS_Vgr_RhsGE"/>
</dbReference>
<evidence type="ECO:0000313" key="7">
    <source>
        <dbReference type="EMBL" id="MBO1073707.1"/>
    </source>
</evidence>
<dbReference type="Pfam" id="PF04717">
    <property type="entry name" value="Phage_base_V"/>
    <property type="match status" value="1"/>
</dbReference>
<keyword evidence="8" id="KW-1185">Reference proteome</keyword>
<dbReference type="InterPro" id="IPR017847">
    <property type="entry name" value="T6SS_RhsGE_Vgr_subset"/>
</dbReference>
<dbReference type="Gene3D" id="4.10.220.110">
    <property type="match status" value="1"/>
</dbReference>
<dbReference type="Gene3D" id="3.55.50.10">
    <property type="entry name" value="Baseplate protein-like domains"/>
    <property type="match status" value="1"/>
</dbReference>
<organism evidence="7 8">
    <name type="scientific">Roseomonas marmotae</name>
    <dbReference type="NCBI Taxonomy" id="2768161"/>
    <lineage>
        <taxon>Bacteria</taxon>
        <taxon>Pseudomonadati</taxon>
        <taxon>Pseudomonadota</taxon>
        <taxon>Alphaproteobacteria</taxon>
        <taxon>Acetobacterales</taxon>
        <taxon>Roseomonadaceae</taxon>
        <taxon>Roseomonas</taxon>
    </lineage>
</organism>
<dbReference type="SUPFAM" id="SSF69279">
    <property type="entry name" value="Phage tail proteins"/>
    <property type="match status" value="2"/>
</dbReference>
<feature type="domain" description="Gp5/Type VI secretion system Vgr protein OB-fold" evidence="5">
    <location>
        <begin position="441"/>
        <end position="509"/>
    </location>
</feature>
<protein>
    <submittedName>
        <fullName evidence="7">Type VI secretion system tip protein VgrG</fullName>
    </submittedName>
</protein>